<accession>A0AA39ZI01</accession>
<evidence type="ECO:0000256" key="1">
    <source>
        <dbReference type="SAM" id="MobiDB-lite"/>
    </source>
</evidence>
<feature type="compositionally biased region" description="Polar residues" evidence="1">
    <location>
        <begin position="385"/>
        <end position="394"/>
    </location>
</feature>
<protein>
    <submittedName>
        <fullName evidence="2">Uncharacterized protein</fullName>
    </submittedName>
</protein>
<evidence type="ECO:0000313" key="3">
    <source>
        <dbReference type="Proteomes" id="UP001174997"/>
    </source>
</evidence>
<reference evidence="2" key="1">
    <citation type="submission" date="2023-06" db="EMBL/GenBank/DDBJ databases">
        <title>Genome-scale phylogeny and comparative genomics of the fungal order Sordariales.</title>
        <authorList>
            <consortium name="Lawrence Berkeley National Laboratory"/>
            <person name="Hensen N."/>
            <person name="Bonometti L."/>
            <person name="Westerberg I."/>
            <person name="Brannstrom I.O."/>
            <person name="Guillou S."/>
            <person name="Cros-Aarteil S."/>
            <person name="Calhoun S."/>
            <person name="Haridas S."/>
            <person name="Kuo A."/>
            <person name="Mondo S."/>
            <person name="Pangilinan J."/>
            <person name="Riley R."/>
            <person name="Labutti K."/>
            <person name="Andreopoulos B."/>
            <person name="Lipzen A."/>
            <person name="Chen C."/>
            <person name="Yanf M."/>
            <person name="Daum C."/>
            <person name="Ng V."/>
            <person name="Clum A."/>
            <person name="Steindorff A."/>
            <person name="Ohm R."/>
            <person name="Martin F."/>
            <person name="Silar P."/>
            <person name="Natvig D."/>
            <person name="Lalanne C."/>
            <person name="Gautier V."/>
            <person name="Ament-Velasquez S.L."/>
            <person name="Kruys A."/>
            <person name="Hutchinson M.I."/>
            <person name="Powell A.J."/>
            <person name="Barry K."/>
            <person name="Miller A.N."/>
            <person name="Grigoriev I.V."/>
            <person name="Debuchy R."/>
            <person name="Gladieux P."/>
            <person name="Thoren M.H."/>
            <person name="Johannesson H."/>
        </authorList>
    </citation>
    <scope>NUCLEOTIDE SEQUENCE</scope>
    <source>
        <strain evidence="2">CBS 307.81</strain>
    </source>
</reference>
<feature type="region of interest" description="Disordered" evidence="1">
    <location>
        <begin position="103"/>
        <end position="313"/>
    </location>
</feature>
<feature type="region of interest" description="Disordered" evidence="1">
    <location>
        <begin position="537"/>
        <end position="594"/>
    </location>
</feature>
<feature type="compositionally biased region" description="Basic and acidic residues" evidence="1">
    <location>
        <begin position="579"/>
        <end position="594"/>
    </location>
</feature>
<dbReference type="PANTHER" id="PTHR12484">
    <property type="entry name" value="B-LYMPHOCYTE ANTIGEN-RELATED"/>
    <property type="match status" value="1"/>
</dbReference>
<feature type="compositionally biased region" description="Basic and acidic residues" evidence="1">
    <location>
        <begin position="425"/>
        <end position="444"/>
    </location>
</feature>
<name>A0AA39ZI01_9PEZI</name>
<dbReference type="InterPro" id="IPR056852">
    <property type="entry name" value="AK17A/B"/>
</dbReference>
<dbReference type="EMBL" id="JAULSY010000021">
    <property type="protein sequence ID" value="KAK0671413.1"/>
    <property type="molecule type" value="Genomic_DNA"/>
</dbReference>
<dbReference type="Proteomes" id="UP001174997">
    <property type="component" value="Unassembled WGS sequence"/>
</dbReference>
<gene>
    <name evidence="2" type="ORF">QBC41DRAFT_300599</name>
</gene>
<comment type="caution">
    <text evidence="2">The sequence shown here is derived from an EMBL/GenBank/DDBJ whole genome shotgun (WGS) entry which is preliminary data.</text>
</comment>
<keyword evidence="3" id="KW-1185">Reference proteome</keyword>
<dbReference type="AlphaFoldDB" id="A0AA39ZI01"/>
<sequence length="594" mass="68956">MCHNSIVTLGCGHKSDTLSSFTPCRRLRKLQRDEDSKIRLFSRHKKLADCGNVTSDRRHDDSRVCGSCYDKQKQELRAQREREQRAEARRIEQRSEILRNRVEQDRREREKQERRAAERKKGMERDARRQKAEMEEDARRRERRAYREEMARKREEEERKKQLERRARAERAEREARERRERERRREREAMERAHAEAERKRAAERIAAREREERKRREEKERMEREAREKKQRDAERARRTAASSSRRPVPPPGRLSERRFLSPAAEAQRQQQLRNTPSPPSRPSQRGSAAVPPLRIPTRQTRLPVHRNGPQRPVQVVSPIPMHFAQAASIHGGTPPMDRSGNYYGPGPSRNPVNPVDDIINMYQQRSPTVDISEPFNPGFKQAQPTNPNLNRNPGRHIGLGIYVPSSSQQPSGLRRYIGRPQRPSEHVLDRARDKGKGKESRIPTPSRRKVTFDTSNKPDRSRPISESSSSSGDSRRDPTPPRTYTRDRNHRPRDSRSPGVSQAPDPMMAHIEAIRHLTPSNNSRSSIRNVLGRLTSRRSHATPSPIGRMAHRVSGTFHSLAGRKSPPPQEGLNAREAVRWARESSKKSSRR</sequence>
<feature type="compositionally biased region" description="Basic and acidic residues" evidence="1">
    <location>
        <begin position="103"/>
        <end position="240"/>
    </location>
</feature>
<dbReference type="PANTHER" id="PTHR12484:SF4">
    <property type="entry name" value="A-KINASE ANCHOR PROTEIN 17A"/>
    <property type="match status" value="1"/>
</dbReference>
<feature type="compositionally biased region" description="Basic and acidic residues" evidence="1">
    <location>
        <begin position="476"/>
        <end position="499"/>
    </location>
</feature>
<evidence type="ECO:0000313" key="2">
    <source>
        <dbReference type="EMBL" id="KAK0671413.1"/>
    </source>
</evidence>
<proteinExistence type="predicted"/>
<organism evidence="2 3">
    <name type="scientific">Cercophora samala</name>
    <dbReference type="NCBI Taxonomy" id="330535"/>
    <lineage>
        <taxon>Eukaryota</taxon>
        <taxon>Fungi</taxon>
        <taxon>Dikarya</taxon>
        <taxon>Ascomycota</taxon>
        <taxon>Pezizomycotina</taxon>
        <taxon>Sordariomycetes</taxon>
        <taxon>Sordariomycetidae</taxon>
        <taxon>Sordariales</taxon>
        <taxon>Lasiosphaeriaceae</taxon>
        <taxon>Cercophora</taxon>
    </lineage>
</organism>
<feature type="region of interest" description="Disordered" evidence="1">
    <location>
        <begin position="380"/>
        <end position="508"/>
    </location>
</feature>